<feature type="chain" id="PRO_5012405888" description="Ubiquitin 3 binding protein But2 C-terminal domain-containing protein" evidence="2">
    <location>
        <begin position="22"/>
        <end position="211"/>
    </location>
</feature>
<name>A0A2B7XVV9_9EURO</name>
<evidence type="ECO:0000256" key="2">
    <source>
        <dbReference type="SAM" id="SignalP"/>
    </source>
</evidence>
<protein>
    <recommendedName>
        <fullName evidence="5">Ubiquitin 3 binding protein But2 C-terminal domain-containing protein</fullName>
    </recommendedName>
</protein>
<feature type="region of interest" description="Disordered" evidence="1">
    <location>
        <begin position="54"/>
        <end position="76"/>
    </location>
</feature>
<organism evidence="3 4">
    <name type="scientific">Helicocarpus griseus UAMH5409</name>
    <dbReference type="NCBI Taxonomy" id="1447875"/>
    <lineage>
        <taxon>Eukaryota</taxon>
        <taxon>Fungi</taxon>
        <taxon>Dikarya</taxon>
        <taxon>Ascomycota</taxon>
        <taxon>Pezizomycotina</taxon>
        <taxon>Eurotiomycetes</taxon>
        <taxon>Eurotiomycetidae</taxon>
        <taxon>Onygenales</taxon>
        <taxon>Ajellomycetaceae</taxon>
        <taxon>Helicocarpus</taxon>
    </lineage>
</organism>
<evidence type="ECO:0000313" key="4">
    <source>
        <dbReference type="Proteomes" id="UP000223968"/>
    </source>
</evidence>
<evidence type="ECO:0000256" key="1">
    <source>
        <dbReference type="SAM" id="MobiDB-lite"/>
    </source>
</evidence>
<sequence length="211" mass="22882">MHFITATPLLLAAFALHSASALPAPSSNDPQVFCVATHRPCKINNKTTCCPINSSTNTPKSNHSEPKTCQPGQSGKVTMPKLIPIVDGNQDPDPISDIFMTKDGESTVAQQITFTLPEGAKGCALGWEVGNEREFTVEGNGYTKIFQDNASESIGGADFTNWPQVGGPHSHDVVSDLECERTMVFEAHLQEDGEVRLVQTKENGWVMEYTC</sequence>
<feature type="signal peptide" evidence="2">
    <location>
        <begin position="1"/>
        <end position="21"/>
    </location>
</feature>
<keyword evidence="2" id="KW-0732">Signal</keyword>
<proteinExistence type="predicted"/>
<gene>
    <name evidence="3" type="ORF">AJ79_02071</name>
</gene>
<dbReference type="EMBL" id="PDNB01000021">
    <property type="protein sequence ID" value="PGH15904.1"/>
    <property type="molecule type" value="Genomic_DNA"/>
</dbReference>
<keyword evidence="4" id="KW-1185">Reference proteome</keyword>
<evidence type="ECO:0000313" key="3">
    <source>
        <dbReference type="EMBL" id="PGH15904.1"/>
    </source>
</evidence>
<dbReference type="Proteomes" id="UP000223968">
    <property type="component" value="Unassembled WGS sequence"/>
</dbReference>
<reference evidence="3 4" key="1">
    <citation type="submission" date="2017-10" db="EMBL/GenBank/DDBJ databases">
        <title>Comparative genomics in systemic dimorphic fungi from Ajellomycetaceae.</title>
        <authorList>
            <person name="Munoz J.F."/>
            <person name="Mcewen J.G."/>
            <person name="Clay O.K."/>
            <person name="Cuomo C.A."/>
        </authorList>
    </citation>
    <scope>NUCLEOTIDE SEQUENCE [LARGE SCALE GENOMIC DNA]</scope>
    <source>
        <strain evidence="3 4">UAMH5409</strain>
    </source>
</reference>
<evidence type="ECO:0008006" key="5">
    <source>
        <dbReference type="Google" id="ProtNLM"/>
    </source>
</evidence>
<dbReference type="AlphaFoldDB" id="A0A2B7XVV9"/>
<comment type="caution">
    <text evidence="3">The sequence shown here is derived from an EMBL/GenBank/DDBJ whole genome shotgun (WGS) entry which is preliminary data.</text>
</comment>
<accession>A0A2B7XVV9</accession>
<dbReference type="OrthoDB" id="5431298at2759"/>